<evidence type="ECO:0000313" key="4">
    <source>
        <dbReference type="Proteomes" id="UP000595847"/>
    </source>
</evidence>
<name>A0A7T5JMJ3_9BACL</name>
<dbReference type="Proteomes" id="UP000677234">
    <property type="component" value="Chromosome"/>
</dbReference>
<dbReference type="InterPro" id="IPR036721">
    <property type="entry name" value="RCK_C_sf"/>
</dbReference>
<dbReference type="PIRSF" id="PIRSF005028">
    <property type="entry name" value="KhtT"/>
    <property type="match status" value="1"/>
</dbReference>
<evidence type="ECO:0000259" key="1">
    <source>
        <dbReference type="PROSITE" id="PS51202"/>
    </source>
</evidence>
<dbReference type="PANTHER" id="PTHR30445">
    <property type="entry name" value="K(+)_H(+) ANTIPORTER SUBUNIT KHTT"/>
    <property type="match status" value="1"/>
</dbReference>
<dbReference type="Pfam" id="PF02080">
    <property type="entry name" value="TrkA_C"/>
    <property type="match status" value="1"/>
</dbReference>
<dbReference type="PROSITE" id="PS51202">
    <property type="entry name" value="RCK_C"/>
    <property type="match status" value="1"/>
</dbReference>
<protein>
    <submittedName>
        <fullName evidence="2">Cation:proton antiporter regulatory subunit</fullName>
    </submittedName>
</protein>
<reference evidence="2 4" key="1">
    <citation type="submission" date="2020-12" db="EMBL/GenBank/DDBJ databases">
        <title>strain FJAT-54423T represents a novel species of the genus Brevibacillus.</title>
        <authorList>
            <person name="Tang R."/>
        </authorList>
    </citation>
    <scope>NUCLEOTIDE SEQUENCE [LARGE SCALE GENOMIC DNA]</scope>
    <source>
        <strain evidence="2 4">FJAT-54423</strain>
    </source>
</reference>
<keyword evidence="5" id="KW-1185">Reference proteome</keyword>
<dbReference type="Pfam" id="PF25991">
    <property type="entry name" value="KhtT_N"/>
    <property type="match status" value="1"/>
</dbReference>
<dbReference type="KEGG" id="bcop:JD108_14850"/>
<dbReference type="Gene3D" id="3.30.70.1450">
    <property type="entry name" value="Regulator of K+ conductance, C-terminal domain"/>
    <property type="match status" value="1"/>
</dbReference>
<evidence type="ECO:0000313" key="2">
    <source>
        <dbReference type="EMBL" id="QQE73184.1"/>
    </source>
</evidence>
<dbReference type="GO" id="GO:0006813">
    <property type="term" value="P:potassium ion transport"/>
    <property type="evidence" value="ECO:0007669"/>
    <property type="project" value="InterPro"/>
</dbReference>
<dbReference type="RefSeq" id="WP_198826814.1">
    <property type="nucleotide sequence ID" value="NZ_CP066308.1"/>
</dbReference>
<evidence type="ECO:0000313" key="5">
    <source>
        <dbReference type="Proteomes" id="UP000677234"/>
    </source>
</evidence>
<dbReference type="InterPro" id="IPR026278">
    <property type="entry name" value="KhtT"/>
</dbReference>
<dbReference type="AlphaFoldDB" id="A0A7T5JMJ3"/>
<dbReference type="Proteomes" id="UP000595847">
    <property type="component" value="Chromosome"/>
</dbReference>
<organism evidence="2 4">
    <name type="scientific">Brevibacillus composti</name>
    <dbReference type="NCBI Taxonomy" id="2796470"/>
    <lineage>
        <taxon>Bacteria</taxon>
        <taxon>Bacillati</taxon>
        <taxon>Bacillota</taxon>
        <taxon>Bacilli</taxon>
        <taxon>Bacillales</taxon>
        <taxon>Paenibacillaceae</taxon>
        <taxon>Brevibacillus</taxon>
    </lineage>
</organism>
<accession>A0A7T5JMJ3</accession>
<reference evidence="3" key="2">
    <citation type="submission" date="2021-04" db="EMBL/GenBank/DDBJ databases">
        <title>Brevibacillus composti FJAT-54423, complete genome.</title>
        <authorList>
            <person name="Tang R."/>
        </authorList>
    </citation>
    <scope>NUCLEOTIDE SEQUENCE</scope>
    <source>
        <strain evidence="3">FJAT-54424</strain>
    </source>
</reference>
<dbReference type="InterPro" id="IPR050144">
    <property type="entry name" value="AAE_transporter"/>
</dbReference>
<dbReference type="PANTHER" id="PTHR30445:SF8">
    <property type="entry name" value="K(+)_H(+) ANTIPORTER SUBUNIT KHTT"/>
    <property type="match status" value="1"/>
</dbReference>
<feature type="domain" description="RCK C-terminal" evidence="1">
    <location>
        <begin position="76"/>
        <end position="161"/>
    </location>
</feature>
<evidence type="ECO:0000313" key="3">
    <source>
        <dbReference type="EMBL" id="QUO40263.1"/>
    </source>
</evidence>
<sequence>MNIWESDLPGIGRKFQMETRMGEKLVVVIHDNGRRELYFFDAGNDDECTSSVTLDDDEALQAAGILGGMSYKPKALETVNLSLNDLVIEWYKIPPQAACIGKTIGELDVRQKTGATIIAVIDSQEKKQINPGPDHVFTANALLVVAGERAHLKTLKTLLQNG</sequence>
<dbReference type="EMBL" id="CP066308">
    <property type="protein sequence ID" value="QQE73184.1"/>
    <property type="molecule type" value="Genomic_DNA"/>
</dbReference>
<dbReference type="InterPro" id="IPR058776">
    <property type="entry name" value="KhtT-like_N"/>
</dbReference>
<dbReference type="GO" id="GO:0008324">
    <property type="term" value="F:monoatomic cation transmembrane transporter activity"/>
    <property type="evidence" value="ECO:0007669"/>
    <property type="project" value="InterPro"/>
</dbReference>
<dbReference type="SUPFAM" id="SSF116726">
    <property type="entry name" value="TrkA C-terminal domain-like"/>
    <property type="match status" value="1"/>
</dbReference>
<proteinExistence type="predicted"/>
<dbReference type="InterPro" id="IPR006037">
    <property type="entry name" value="RCK_C"/>
</dbReference>
<gene>
    <name evidence="2" type="ORF">JD108_14850</name>
    <name evidence="3" type="ORF">KDJ56_14795</name>
</gene>
<dbReference type="EMBL" id="CP073708">
    <property type="protein sequence ID" value="QUO40263.1"/>
    <property type="molecule type" value="Genomic_DNA"/>
</dbReference>